<dbReference type="AlphaFoldDB" id="A3IVC5"/>
<gene>
    <name evidence="2" type="ORF">CY0110_08506</name>
</gene>
<dbReference type="GO" id="GO:0003676">
    <property type="term" value="F:nucleic acid binding"/>
    <property type="evidence" value="ECO:0007669"/>
    <property type="project" value="InterPro"/>
</dbReference>
<dbReference type="InterPro" id="IPR051083">
    <property type="entry name" value="GrpII_Intron_Splice-Mob/Def"/>
</dbReference>
<dbReference type="eggNOG" id="COG3344">
    <property type="taxonomic scope" value="Bacteria"/>
</dbReference>
<dbReference type="NCBIfam" id="TIGR04416">
    <property type="entry name" value="group_II_RT_mat"/>
    <property type="match status" value="1"/>
</dbReference>
<dbReference type="Proteomes" id="UP000003781">
    <property type="component" value="Unassembled WGS sequence"/>
</dbReference>
<sequence length="575" mass="67409">MKDRVQQDIGAKETLREWSDIDWKTVIKKVKNLRQRIYRATQEKQWNKVRSLQKLLIRCHSNLLLSVQRVTQTNQGKRTPGVDGKLIKTPQDRVKLVNQWEKYKPWKVKPAKRIYIPKANGKNRPLGIPTIDDRIAQAVIKNALEPSWEARFEQNSYGFRPGRSCHDAIEQCFARLQNNRDTWVLDADIRGAFDNISHKSILKKLGQVPGRKLIKQWLKAGYIETNVFHKTESGTPQGGIISPLLANIALDGMDDWLGNFQKTKFGKIYQYGKKKVHSKHKYRKYGFIRYADDFLITAESKEDIEEILPKVIEWLAERGLQLNQEKTQIKHISEGINFLGFNIRQYQGKCLIKPQKEKLREKLREIKSWLYEHPNLKPGAVIKVLNPILRGWANYYKHGVSSRSFNYFDHRMVKMLIKWAKKRHPNKGSEWVVPRYFGRIKGDHWVFKAISQDRKGNKKVEYIYKMASTKITRHVKVKGKASPDDPTLQNYWDKRRTGYGKTYFARGSKLYKIAENQKWQCPVCGEHLFNGEKFDTHHKIEVMEGGNDEIENLIHLHKKCHLHIHSEKKKVSKKA</sequence>
<dbReference type="InterPro" id="IPR025960">
    <property type="entry name" value="RVT_N"/>
</dbReference>
<feature type="domain" description="Reverse transcriptase" evidence="1">
    <location>
        <begin position="97"/>
        <end position="343"/>
    </location>
</feature>
<dbReference type="RefSeq" id="WP_008277335.1">
    <property type="nucleotide sequence ID" value="NZ_AAXW01000041.1"/>
</dbReference>
<dbReference type="OrthoDB" id="468044at2"/>
<dbReference type="CDD" id="cd00085">
    <property type="entry name" value="HNHc"/>
    <property type="match status" value="1"/>
</dbReference>
<reference evidence="2 3" key="1">
    <citation type="submission" date="2007-03" db="EMBL/GenBank/DDBJ databases">
        <authorList>
            <person name="Stal L."/>
            <person name="Ferriera S."/>
            <person name="Johnson J."/>
            <person name="Kravitz S."/>
            <person name="Beeson K."/>
            <person name="Sutton G."/>
            <person name="Rogers Y.-H."/>
            <person name="Friedman R."/>
            <person name="Frazier M."/>
            <person name="Venter J.C."/>
        </authorList>
    </citation>
    <scope>NUCLEOTIDE SEQUENCE [LARGE SCALE GENOMIC DNA]</scope>
    <source>
        <strain evidence="2 3">CCY0110</strain>
    </source>
</reference>
<dbReference type="Pfam" id="PF08388">
    <property type="entry name" value="GIIM"/>
    <property type="match status" value="1"/>
</dbReference>
<name>A3IVC5_9CHRO</name>
<dbReference type="InterPro" id="IPR013597">
    <property type="entry name" value="Mat_intron_G2"/>
</dbReference>
<dbReference type="Pfam" id="PF13655">
    <property type="entry name" value="RVT_N"/>
    <property type="match status" value="1"/>
</dbReference>
<dbReference type="PANTHER" id="PTHR34047:SF8">
    <property type="entry name" value="PROTEIN YKFC"/>
    <property type="match status" value="1"/>
</dbReference>
<dbReference type="Pfam" id="PF00078">
    <property type="entry name" value="RVT_1"/>
    <property type="match status" value="1"/>
</dbReference>
<dbReference type="Pfam" id="PF01844">
    <property type="entry name" value="HNH"/>
    <property type="match status" value="1"/>
</dbReference>
<evidence type="ECO:0000259" key="1">
    <source>
        <dbReference type="PROSITE" id="PS50878"/>
    </source>
</evidence>
<dbReference type="GO" id="GO:0008270">
    <property type="term" value="F:zinc ion binding"/>
    <property type="evidence" value="ECO:0007669"/>
    <property type="project" value="InterPro"/>
</dbReference>
<organism evidence="2 3">
    <name type="scientific">Crocosphaera chwakensis CCY0110</name>
    <dbReference type="NCBI Taxonomy" id="391612"/>
    <lineage>
        <taxon>Bacteria</taxon>
        <taxon>Bacillati</taxon>
        <taxon>Cyanobacteriota</taxon>
        <taxon>Cyanophyceae</taxon>
        <taxon>Oscillatoriophycideae</taxon>
        <taxon>Chroococcales</taxon>
        <taxon>Aphanothecaceae</taxon>
        <taxon>Crocosphaera</taxon>
        <taxon>Crocosphaera chwakensis</taxon>
    </lineage>
</organism>
<evidence type="ECO:0000313" key="3">
    <source>
        <dbReference type="Proteomes" id="UP000003781"/>
    </source>
</evidence>
<dbReference type="CDD" id="cd01651">
    <property type="entry name" value="RT_G2_intron"/>
    <property type="match status" value="1"/>
</dbReference>
<keyword evidence="3" id="KW-1185">Reference proteome</keyword>
<dbReference type="InterPro" id="IPR002711">
    <property type="entry name" value="HNH"/>
</dbReference>
<dbReference type="eggNOG" id="COG1403">
    <property type="taxonomic scope" value="Bacteria"/>
</dbReference>
<dbReference type="InterPro" id="IPR043128">
    <property type="entry name" value="Rev_trsase/Diguanyl_cyclase"/>
</dbReference>
<dbReference type="InterPro" id="IPR030931">
    <property type="entry name" value="Group_II_RT_mat"/>
</dbReference>
<dbReference type="GO" id="GO:0004519">
    <property type="term" value="F:endonuclease activity"/>
    <property type="evidence" value="ECO:0007669"/>
    <property type="project" value="InterPro"/>
</dbReference>
<dbReference type="PROSITE" id="PS50878">
    <property type="entry name" value="RT_POL"/>
    <property type="match status" value="1"/>
</dbReference>
<accession>A3IVC5</accession>
<dbReference type="Gene3D" id="3.30.70.270">
    <property type="match status" value="1"/>
</dbReference>
<comment type="caution">
    <text evidence="2">The sequence shown here is derived from an EMBL/GenBank/DDBJ whole genome shotgun (WGS) entry which is preliminary data.</text>
</comment>
<dbReference type="SMART" id="SM00507">
    <property type="entry name" value="HNHc"/>
    <property type="match status" value="1"/>
</dbReference>
<dbReference type="InterPro" id="IPR043502">
    <property type="entry name" value="DNA/RNA_pol_sf"/>
</dbReference>
<dbReference type="InterPro" id="IPR003615">
    <property type="entry name" value="HNH_nuc"/>
</dbReference>
<dbReference type="PANTHER" id="PTHR34047">
    <property type="entry name" value="NUCLEAR INTRON MATURASE 1, MITOCHONDRIAL-RELATED"/>
    <property type="match status" value="1"/>
</dbReference>
<dbReference type="InterPro" id="IPR000477">
    <property type="entry name" value="RT_dom"/>
</dbReference>
<dbReference type="Gene3D" id="1.10.30.50">
    <property type="match status" value="1"/>
</dbReference>
<evidence type="ECO:0000313" key="2">
    <source>
        <dbReference type="EMBL" id="EAZ89594.1"/>
    </source>
</evidence>
<dbReference type="EMBL" id="AAXW01000041">
    <property type="protein sequence ID" value="EAZ89594.1"/>
    <property type="molecule type" value="Genomic_DNA"/>
</dbReference>
<proteinExistence type="predicted"/>
<dbReference type="SUPFAM" id="SSF56672">
    <property type="entry name" value="DNA/RNA polymerases"/>
    <property type="match status" value="1"/>
</dbReference>
<protein>
    <recommendedName>
        <fullName evidence="1">Reverse transcriptase domain-containing protein</fullName>
    </recommendedName>
</protein>